<organism evidence="2 3">
    <name type="scientific">Lactuca virosa</name>
    <dbReference type="NCBI Taxonomy" id="75947"/>
    <lineage>
        <taxon>Eukaryota</taxon>
        <taxon>Viridiplantae</taxon>
        <taxon>Streptophyta</taxon>
        <taxon>Embryophyta</taxon>
        <taxon>Tracheophyta</taxon>
        <taxon>Spermatophyta</taxon>
        <taxon>Magnoliopsida</taxon>
        <taxon>eudicotyledons</taxon>
        <taxon>Gunneridae</taxon>
        <taxon>Pentapetalae</taxon>
        <taxon>asterids</taxon>
        <taxon>campanulids</taxon>
        <taxon>Asterales</taxon>
        <taxon>Asteraceae</taxon>
        <taxon>Cichorioideae</taxon>
        <taxon>Cichorieae</taxon>
        <taxon>Lactucinae</taxon>
        <taxon>Lactuca</taxon>
    </lineage>
</organism>
<dbReference type="Proteomes" id="UP001157418">
    <property type="component" value="Unassembled WGS sequence"/>
</dbReference>
<proteinExistence type="predicted"/>
<dbReference type="EMBL" id="CAKMRJ010000113">
    <property type="protein sequence ID" value="CAH1417685.1"/>
    <property type="molecule type" value="Genomic_DNA"/>
</dbReference>
<evidence type="ECO:0000313" key="3">
    <source>
        <dbReference type="Proteomes" id="UP001157418"/>
    </source>
</evidence>
<evidence type="ECO:0000313" key="2">
    <source>
        <dbReference type="EMBL" id="CAH1417685.1"/>
    </source>
</evidence>
<gene>
    <name evidence="2" type="ORF">LVIROSA_LOCUS5347</name>
</gene>
<feature type="domain" description="Reverse transcriptase" evidence="1">
    <location>
        <begin position="4"/>
        <end position="106"/>
    </location>
</feature>
<accession>A0AAU9LT30</accession>
<sequence>MEVFNLMIKKRIQQNPKHKYHRRCGKQKLTRICFADDLLIFSHGSIQAIQVVKDSLQEFQAVSGLIPNPQKSSIFYGMINNVLKAQILNILGFEEAKLPVRYLGIPLIGTRMLVKDCTKLVEKVKAHVQNWKHRALSFTGRLELINFVLQSLQVYWCSVLLLPKTTIKYIEKVFKGFLWNGGDLKKGSAKIAWKMVCRPKDE</sequence>
<dbReference type="PANTHER" id="PTHR33116">
    <property type="entry name" value="REVERSE TRANSCRIPTASE ZINC-BINDING DOMAIN-CONTAINING PROTEIN-RELATED-RELATED"/>
    <property type="match status" value="1"/>
</dbReference>
<protein>
    <recommendedName>
        <fullName evidence="1">Reverse transcriptase domain-containing protein</fullName>
    </recommendedName>
</protein>
<dbReference type="AlphaFoldDB" id="A0AAU9LT30"/>
<reference evidence="2 3" key="1">
    <citation type="submission" date="2022-01" db="EMBL/GenBank/DDBJ databases">
        <authorList>
            <person name="Xiong W."/>
            <person name="Schranz E."/>
        </authorList>
    </citation>
    <scope>NUCLEOTIDE SEQUENCE [LARGE SCALE GENOMIC DNA]</scope>
</reference>
<comment type="caution">
    <text evidence="2">The sequence shown here is derived from an EMBL/GenBank/DDBJ whole genome shotgun (WGS) entry which is preliminary data.</text>
</comment>
<dbReference type="PANTHER" id="PTHR33116:SF78">
    <property type="entry name" value="OS12G0587133 PROTEIN"/>
    <property type="match status" value="1"/>
</dbReference>
<name>A0AAU9LT30_9ASTR</name>
<dbReference type="Pfam" id="PF00078">
    <property type="entry name" value="RVT_1"/>
    <property type="match status" value="1"/>
</dbReference>
<evidence type="ECO:0000259" key="1">
    <source>
        <dbReference type="Pfam" id="PF00078"/>
    </source>
</evidence>
<keyword evidence="3" id="KW-1185">Reference proteome</keyword>
<dbReference type="InterPro" id="IPR000477">
    <property type="entry name" value="RT_dom"/>
</dbReference>